<dbReference type="Proteomes" id="UP000235672">
    <property type="component" value="Unassembled WGS sequence"/>
</dbReference>
<dbReference type="EMBL" id="KZ613482">
    <property type="protein sequence ID" value="PMD21122.1"/>
    <property type="molecule type" value="Genomic_DNA"/>
</dbReference>
<dbReference type="AlphaFoldDB" id="A0A2J6Q498"/>
<sequence>MAEPQAYSIAELTRCKLLYEASVKDRDLRRIVGHVNMYDKLIDLMSAEEMREREQSPPKSIYIESNNRRVKFSGCPSQGRFNQQISEQLGDVVHSEKKTDAFAFGSHCERVSFGCQDGYAVVEVAEVEIVDDGD</sequence>
<name>A0A2J6Q498_9HELO</name>
<reference evidence="1 2" key="1">
    <citation type="submission" date="2016-05" db="EMBL/GenBank/DDBJ databases">
        <title>A degradative enzymes factory behind the ericoid mycorrhizal symbiosis.</title>
        <authorList>
            <consortium name="DOE Joint Genome Institute"/>
            <person name="Martino E."/>
            <person name="Morin E."/>
            <person name="Grelet G."/>
            <person name="Kuo A."/>
            <person name="Kohler A."/>
            <person name="Daghino S."/>
            <person name="Barry K."/>
            <person name="Choi C."/>
            <person name="Cichocki N."/>
            <person name="Clum A."/>
            <person name="Copeland A."/>
            <person name="Hainaut M."/>
            <person name="Haridas S."/>
            <person name="Labutti K."/>
            <person name="Lindquist E."/>
            <person name="Lipzen A."/>
            <person name="Khouja H.-R."/>
            <person name="Murat C."/>
            <person name="Ohm R."/>
            <person name="Olson A."/>
            <person name="Spatafora J."/>
            <person name="Veneault-Fourrey C."/>
            <person name="Henrissat B."/>
            <person name="Grigoriev I."/>
            <person name="Martin F."/>
            <person name="Perotto S."/>
        </authorList>
    </citation>
    <scope>NUCLEOTIDE SEQUENCE [LARGE SCALE GENOMIC DNA]</scope>
    <source>
        <strain evidence="1 2">UAMH 7357</strain>
    </source>
</reference>
<gene>
    <name evidence="1" type="ORF">NA56DRAFT_645835</name>
</gene>
<organism evidence="1 2">
    <name type="scientific">Hyaloscypha hepaticicola</name>
    <dbReference type="NCBI Taxonomy" id="2082293"/>
    <lineage>
        <taxon>Eukaryota</taxon>
        <taxon>Fungi</taxon>
        <taxon>Dikarya</taxon>
        <taxon>Ascomycota</taxon>
        <taxon>Pezizomycotina</taxon>
        <taxon>Leotiomycetes</taxon>
        <taxon>Helotiales</taxon>
        <taxon>Hyaloscyphaceae</taxon>
        <taxon>Hyaloscypha</taxon>
    </lineage>
</organism>
<accession>A0A2J6Q498</accession>
<proteinExistence type="predicted"/>
<protein>
    <submittedName>
        <fullName evidence="1">Uncharacterized protein</fullName>
    </submittedName>
</protein>
<evidence type="ECO:0000313" key="1">
    <source>
        <dbReference type="EMBL" id="PMD21122.1"/>
    </source>
</evidence>
<dbReference type="OrthoDB" id="5431245at2759"/>
<evidence type="ECO:0000313" key="2">
    <source>
        <dbReference type="Proteomes" id="UP000235672"/>
    </source>
</evidence>
<keyword evidence="2" id="KW-1185">Reference proteome</keyword>